<dbReference type="Pfam" id="PF00271">
    <property type="entry name" value="Helicase_C"/>
    <property type="match status" value="1"/>
</dbReference>
<dbReference type="SUPFAM" id="SSF52540">
    <property type="entry name" value="P-loop containing nucleoside triphosphate hydrolases"/>
    <property type="match status" value="1"/>
</dbReference>
<keyword evidence="3" id="KW-0378">Hydrolase</keyword>
<gene>
    <name evidence="12" type="ORF">G2W53_024159</name>
</gene>
<dbReference type="PROSITE" id="PS51194">
    <property type="entry name" value="HELICASE_CTER"/>
    <property type="match status" value="1"/>
</dbReference>
<evidence type="ECO:0000256" key="7">
    <source>
        <dbReference type="PROSITE-ProRule" id="PRU00552"/>
    </source>
</evidence>
<feature type="region of interest" description="Disordered" evidence="8">
    <location>
        <begin position="1"/>
        <end position="54"/>
    </location>
</feature>
<dbReference type="InterPro" id="IPR027417">
    <property type="entry name" value="P-loop_NTPase"/>
</dbReference>
<feature type="domain" description="Helicase C-terminal" evidence="10">
    <location>
        <begin position="330"/>
        <end position="497"/>
    </location>
</feature>
<dbReference type="CDD" id="cd18787">
    <property type="entry name" value="SF2_C_DEAD"/>
    <property type="match status" value="1"/>
</dbReference>
<dbReference type="SMART" id="SM00490">
    <property type="entry name" value="HELICc"/>
    <property type="match status" value="1"/>
</dbReference>
<comment type="caution">
    <text evidence="12">The sequence shown here is derived from an EMBL/GenBank/DDBJ whole genome shotgun (WGS) entry which is preliminary data.</text>
</comment>
<dbReference type="AlphaFoldDB" id="A0A834WIV3"/>
<sequence>MAESTSGDSSNSNPTPPPAPVPEHKSWADVAEEEVAEEANAASASSTAASSLNVDELTIDEKKKATKFLDEPEDSNIQAVTSGDTPYNSASTFEDLNLSPELLKGLYVEMKFQKPSKIQAISLPMILNPPHKDLIAQAHNGSGKTTCFVLGMLSRVDPKMQVPQALCICPTRELTIQNMEVLRKMGKYTGISSECAIPADSRDALPISKRAPIMAQVVIGTPGTIKKWMSFKKLGVSRLKILVFDEADQMLAEDGFKDNSLRIMKEIEKVNPHCQVLLFSATFNDTVKNFVSRTVKKDHNQLFVKKEELSLEAVKQYKVNCPDELSKIEVIKDYIFEIGENVGQTIIFVRTRNSAKMLHKSLVDLGYEVTSIQGALDNEERDKIVKEFRDGLTQVLISTDVLARGFDQQQVNLVINYDLPVKYTAEYTREPEPDYEVYLHRVGRAGRFGRKGAVFNLICGERDENLMAKIERHFGTHVTEVQEKNVEDYKRALKEAGLLQ</sequence>
<dbReference type="SMART" id="SM00487">
    <property type="entry name" value="DEXDc"/>
    <property type="match status" value="1"/>
</dbReference>
<dbReference type="Proteomes" id="UP000634136">
    <property type="component" value="Unassembled WGS sequence"/>
</dbReference>
<keyword evidence="2" id="KW-0547">Nucleotide-binding</keyword>
<dbReference type="PROSITE" id="PS51195">
    <property type="entry name" value="Q_MOTIF"/>
    <property type="match status" value="1"/>
</dbReference>
<feature type="compositionally biased region" description="Low complexity" evidence="8">
    <location>
        <begin position="1"/>
        <end position="13"/>
    </location>
</feature>
<dbReference type="GO" id="GO:0003724">
    <property type="term" value="F:RNA helicase activity"/>
    <property type="evidence" value="ECO:0007669"/>
    <property type="project" value="UniProtKB-EC"/>
</dbReference>
<evidence type="ECO:0000313" key="12">
    <source>
        <dbReference type="EMBL" id="KAF7818704.1"/>
    </source>
</evidence>
<reference evidence="12" key="1">
    <citation type="submission" date="2020-09" db="EMBL/GenBank/DDBJ databases">
        <title>Genome-Enabled Discovery of Anthraquinone Biosynthesis in Senna tora.</title>
        <authorList>
            <person name="Kang S.-H."/>
            <person name="Pandey R.P."/>
            <person name="Lee C.-M."/>
            <person name="Sim J.-S."/>
            <person name="Jeong J.-T."/>
            <person name="Choi B.-S."/>
            <person name="Jung M."/>
            <person name="Ginzburg D."/>
            <person name="Zhao K."/>
            <person name="Won S.Y."/>
            <person name="Oh T.-J."/>
            <person name="Yu Y."/>
            <person name="Kim N.-H."/>
            <person name="Lee O.R."/>
            <person name="Lee T.-H."/>
            <person name="Bashyal P."/>
            <person name="Kim T.-S."/>
            <person name="Lee W.-H."/>
            <person name="Kawkins C."/>
            <person name="Kim C.-K."/>
            <person name="Kim J.S."/>
            <person name="Ahn B.O."/>
            <person name="Rhee S.Y."/>
            <person name="Sohng J.K."/>
        </authorList>
    </citation>
    <scope>NUCLEOTIDE SEQUENCE</scope>
    <source>
        <tissue evidence="12">Leaf</tissue>
    </source>
</reference>
<feature type="compositionally biased region" description="Low complexity" evidence="8">
    <location>
        <begin position="38"/>
        <end position="51"/>
    </location>
</feature>
<dbReference type="CDD" id="cd17963">
    <property type="entry name" value="DEADc_DDX19_DDX25"/>
    <property type="match status" value="1"/>
</dbReference>
<evidence type="ECO:0000259" key="10">
    <source>
        <dbReference type="PROSITE" id="PS51194"/>
    </source>
</evidence>
<evidence type="ECO:0000259" key="9">
    <source>
        <dbReference type="PROSITE" id="PS51192"/>
    </source>
</evidence>
<dbReference type="InterPro" id="IPR011545">
    <property type="entry name" value="DEAD/DEAH_box_helicase_dom"/>
</dbReference>
<dbReference type="Gene3D" id="3.40.50.300">
    <property type="entry name" value="P-loop containing nucleotide triphosphate hydrolases"/>
    <property type="match status" value="2"/>
</dbReference>
<accession>A0A834WIV3</accession>
<dbReference type="GO" id="GO:0005524">
    <property type="term" value="F:ATP binding"/>
    <property type="evidence" value="ECO:0007669"/>
    <property type="project" value="UniProtKB-KW"/>
</dbReference>
<keyword evidence="6" id="KW-0694">RNA-binding</keyword>
<feature type="domain" description="Helicase ATP-binding" evidence="9">
    <location>
        <begin position="125"/>
        <end position="301"/>
    </location>
</feature>
<evidence type="ECO:0000256" key="2">
    <source>
        <dbReference type="ARBA" id="ARBA00022741"/>
    </source>
</evidence>
<keyword evidence="5" id="KW-0067">ATP-binding</keyword>
<feature type="domain" description="DEAD-box RNA helicase Q" evidence="11">
    <location>
        <begin position="91"/>
        <end position="120"/>
    </location>
</feature>
<evidence type="ECO:0000256" key="8">
    <source>
        <dbReference type="SAM" id="MobiDB-lite"/>
    </source>
</evidence>
<evidence type="ECO:0000259" key="11">
    <source>
        <dbReference type="PROSITE" id="PS51195"/>
    </source>
</evidence>
<keyword evidence="4 12" id="KW-0347">Helicase</keyword>
<dbReference type="InterPro" id="IPR001650">
    <property type="entry name" value="Helicase_C-like"/>
</dbReference>
<dbReference type="GO" id="GO:0016787">
    <property type="term" value="F:hydrolase activity"/>
    <property type="evidence" value="ECO:0007669"/>
    <property type="project" value="UniProtKB-KW"/>
</dbReference>
<evidence type="ECO:0000256" key="3">
    <source>
        <dbReference type="ARBA" id="ARBA00022801"/>
    </source>
</evidence>
<name>A0A834WIV3_9FABA</name>
<dbReference type="InterPro" id="IPR014014">
    <property type="entry name" value="RNA_helicase_DEAD_Q_motif"/>
</dbReference>
<proteinExistence type="predicted"/>
<dbReference type="Pfam" id="PF00270">
    <property type="entry name" value="DEAD"/>
    <property type="match status" value="1"/>
</dbReference>
<dbReference type="PROSITE" id="PS51192">
    <property type="entry name" value="HELICASE_ATP_BIND_1"/>
    <property type="match status" value="1"/>
</dbReference>
<dbReference type="EMBL" id="JAAIUW010000008">
    <property type="protein sequence ID" value="KAF7818704.1"/>
    <property type="molecule type" value="Genomic_DNA"/>
</dbReference>
<dbReference type="GO" id="GO:0003723">
    <property type="term" value="F:RNA binding"/>
    <property type="evidence" value="ECO:0007669"/>
    <property type="project" value="UniProtKB-KW"/>
</dbReference>
<evidence type="ECO:0000256" key="5">
    <source>
        <dbReference type="ARBA" id="ARBA00022840"/>
    </source>
</evidence>
<evidence type="ECO:0000256" key="6">
    <source>
        <dbReference type="ARBA" id="ARBA00022884"/>
    </source>
</evidence>
<keyword evidence="13" id="KW-1185">Reference proteome</keyword>
<evidence type="ECO:0000256" key="4">
    <source>
        <dbReference type="ARBA" id="ARBA00022806"/>
    </source>
</evidence>
<dbReference type="OrthoDB" id="10265785at2759"/>
<feature type="short sequence motif" description="Q motif" evidence="7">
    <location>
        <begin position="91"/>
        <end position="120"/>
    </location>
</feature>
<protein>
    <recommendedName>
        <fullName evidence="1">RNA helicase</fullName>
        <ecNumber evidence="1">3.6.4.13</ecNumber>
    </recommendedName>
</protein>
<dbReference type="PANTHER" id="PTHR47958">
    <property type="entry name" value="ATP-DEPENDENT RNA HELICASE DBP3"/>
    <property type="match status" value="1"/>
</dbReference>
<dbReference type="EC" id="3.6.4.13" evidence="1"/>
<dbReference type="InterPro" id="IPR014001">
    <property type="entry name" value="Helicase_ATP-bd"/>
</dbReference>
<evidence type="ECO:0000256" key="1">
    <source>
        <dbReference type="ARBA" id="ARBA00012552"/>
    </source>
</evidence>
<evidence type="ECO:0000313" key="13">
    <source>
        <dbReference type="Proteomes" id="UP000634136"/>
    </source>
</evidence>
<organism evidence="12 13">
    <name type="scientific">Senna tora</name>
    <dbReference type="NCBI Taxonomy" id="362788"/>
    <lineage>
        <taxon>Eukaryota</taxon>
        <taxon>Viridiplantae</taxon>
        <taxon>Streptophyta</taxon>
        <taxon>Embryophyta</taxon>
        <taxon>Tracheophyta</taxon>
        <taxon>Spermatophyta</taxon>
        <taxon>Magnoliopsida</taxon>
        <taxon>eudicotyledons</taxon>
        <taxon>Gunneridae</taxon>
        <taxon>Pentapetalae</taxon>
        <taxon>rosids</taxon>
        <taxon>fabids</taxon>
        <taxon>Fabales</taxon>
        <taxon>Fabaceae</taxon>
        <taxon>Caesalpinioideae</taxon>
        <taxon>Cassia clade</taxon>
        <taxon>Senna</taxon>
    </lineage>
</organism>